<gene>
    <name evidence="2" type="ORF">R1flu_028107</name>
</gene>
<comment type="caution">
    <text evidence="2">The sequence shown here is derived from an EMBL/GenBank/DDBJ whole genome shotgun (WGS) entry which is preliminary data.</text>
</comment>
<keyword evidence="1" id="KW-1133">Transmembrane helix</keyword>
<organism evidence="2 3">
    <name type="scientific">Riccia fluitans</name>
    <dbReference type="NCBI Taxonomy" id="41844"/>
    <lineage>
        <taxon>Eukaryota</taxon>
        <taxon>Viridiplantae</taxon>
        <taxon>Streptophyta</taxon>
        <taxon>Embryophyta</taxon>
        <taxon>Marchantiophyta</taxon>
        <taxon>Marchantiopsida</taxon>
        <taxon>Marchantiidae</taxon>
        <taxon>Marchantiales</taxon>
        <taxon>Ricciaceae</taxon>
        <taxon>Riccia</taxon>
    </lineage>
</organism>
<name>A0ABD1XKR3_9MARC</name>
<dbReference type="EMBL" id="JBHFFA010000008">
    <property type="protein sequence ID" value="KAL2609534.1"/>
    <property type="molecule type" value="Genomic_DNA"/>
</dbReference>
<evidence type="ECO:0000256" key="1">
    <source>
        <dbReference type="SAM" id="Phobius"/>
    </source>
</evidence>
<protein>
    <submittedName>
        <fullName evidence="2">Uncharacterized protein</fullName>
    </submittedName>
</protein>
<feature type="transmembrane region" description="Helical" evidence="1">
    <location>
        <begin position="230"/>
        <end position="249"/>
    </location>
</feature>
<keyword evidence="3" id="KW-1185">Reference proteome</keyword>
<dbReference type="AlphaFoldDB" id="A0ABD1XKR3"/>
<keyword evidence="1" id="KW-0812">Transmembrane</keyword>
<accession>A0ABD1XKR3</accession>
<feature type="transmembrane region" description="Helical" evidence="1">
    <location>
        <begin position="269"/>
        <end position="288"/>
    </location>
</feature>
<dbReference type="Proteomes" id="UP001605036">
    <property type="component" value="Unassembled WGS sequence"/>
</dbReference>
<sequence>MGEDRGVDARHVSISQSHKSSHPLAVSLPGQTAGMSACQYLVLGRINLAWMWGGRWRVHSFRDIRVLSLILTAGNYANSQIWNGESLCHVLGLDSEEPCTLADYAYRAGDTIEMACPLASDASRGSKVTQGPAEVHFHLDLAHKEGSALNSPQHEGAGERIVVQSLYPIANEMVRAADSRVRSGRGKRIRLELNLDCTLCVGDHAMSKAKDCVPISAEGFRFYTLRRPRLIISSFQSYCCLIIAFHGGGVPGLLEFQFEWGGGEKEHRFLPWPGGVMISGSAFLRGTFGPGERRFVLPNVSMISRGCLLPIALFFSVL</sequence>
<keyword evidence="1" id="KW-0472">Membrane</keyword>
<feature type="transmembrane region" description="Helical" evidence="1">
    <location>
        <begin position="295"/>
        <end position="317"/>
    </location>
</feature>
<evidence type="ECO:0000313" key="2">
    <source>
        <dbReference type="EMBL" id="KAL2609534.1"/>
    </source>
</evidence>
<reference evidence="2 3" key="1">
    <citation type="submission" date="2024-09" db="EMBL/GenBank/DDBJ databases">
        <title>Chromosome-scale assembly of Riccia fluitans.</title>
        <authorList>
            <person name="Paukszto L."/>
            <person name="Sawicki J."/>
            <person name="Karawczyk K."/>
            <person name="Piernik-Szablinska J."/>
            <person name="Szczecinska M."/>
            <person name="Mazdziarz M."/>
        </authorList>
    </citation>
    <scope>NUCLEOTIDE SEQUENCE [LARGE SCALE GENOMIC DNA]</scope>
    <source>
        <strain evidence="2">Rf_01</strain>
        <tissue evidence="2">Aerial parts of the thallus</tissue>
    </source>
</reference>
<proteinExistence type="predicted"/>
<evidence type="ECO:0000313" key="3">
    <source>
        <dbReference type="Proteomes" id="UP001605036"/>
    </source>
</evidence>